<evidence type="ECO:0000256" key="1">
    <source>
        <dbReference type="SAM" id="MobiDB-lite"/>
    </source>
</evidence>
<protein>
    <submittedName>
        <fullName evidence="3">Uncharacterized protein</fullName>
    </submittedName>
</protein>
<name>K1Y152_MARBU</name>
<evidence type="ECO:0000313" key="4">
    <source>
        <dbReference type="Proteomes" id="UP000006753"/>
    </source>
</evidence>
<keyword evidence="2" id="KW-0732">Signal</keyword>
<keyword evidence="4" id="KW-1185">Reference proteome</keyword>
<dbReference type="KEGG" id="mbe:MBM_03121"/>
<dbReference type="EMBL" id="JH921432">
    <property type="protein sequence ID" value="EKD18879.1"/>
    <property type="molecule type" value="Genomic_DNA"/>
</dbReference>
<feature type="signal peptide" evidence="2">
    <location>
        <begin position="1"/>
        <end position="16"/>
    </location>
</feature>
<dbReference type="OMA" id="EYCASAI"/>
<sequence>MQYFTVAVVMASVASASVVARQNDCTMVYNACLAAGTPQVACGCLQQTCLGEDNARGREYCAAVSASLLSVAATATSKTFSGICNAAAIARGDCTATAAIVPTPTEAAPAAASTDCEKVRSDCQSQPAYPAPSAPADCEKVRSDCQSKPDANQSYCASLYVKCSGTTSGLNKPGPAPTTPAKGTGASTTGMVTYTGPAVAGAGSVKPAVGLLALGALALL</sequence>
<evidence type="ECO:0000256" key="2">
    <source>
        <dbReference type="SAM" id="SignalP"/>
    </source>
</evidence>
<gene>
    <name evidence="3" type="ORF">MBM_03121</name>
</gene>
<feature type="region of interest" description="Disordered" evidence="1">
    <location>
        <begin position="167"/>
        <end position="187"/>
    </location>
</feature>
<reference evidence="3 4" key="1">
    <citation type="journal article" date="2012" name="BMC Genomics">
        <title>Sequencing the genome of Marssonina brunnea reveals fungus-poplar co-evolution.</title>
        <authorList>
            <person name="Zhu S."/>
            <person name="Cao Y.-Z."/>
            <person name="Jiang C."/>
            <person name="Tan B.-Y."/>
            <person name="Wang Z."/>
            <person name="Feng S."/>
            <person name="Zhang L."/>
            <person name="Su X.-H."/>
            <person name="Brejova B."/>
            <person name="Vinar T."/>
            <person name="Xu M."/>
            <person name="Wang M.-X."/>
            <person name="Zhang S.-G."/>
            <person name="Huang M.-R."/>
            <person name="Wu R."/>
            <person name="Zhou Y."/>
        </authorList>
    </citation>
    <scope>NUCLEOTIDE SEQUENCE [LARGE SCALE GENOMIC DNA]</scope>
    <source>
        <strain evidence="3 4">MB_m1</strain>
    </source>
</reference>
<feature type="chain" id="PRO_5003853825" evidence="2">
    <location>
        <begin position="17"/>
        <end position="220"/>
    </location>
</feature>
<dbReference type="Proteomes" id="UP000006753">
    <property type="component" value="Unassembled WGS sequence"/>
</dbReference>
<proteinExistence type="predicted"/>
<accession>K1Y152</accession>
<organism evidence="3 4">
    <name type="scientific">Marssonina brunnea f. sp. multigermtubi (strain MB_m1)</name>
    <name type="common">Marssonina leaf spot fungus</name>
    <dbReference type="NCBI Taxonomy" id="1072389"/>
    <lineage>
        <taxon>Eukaryota</taxon>
        <taxon>Fungi</taxon>
        <taxon>Dikarya</taxon>
        <taxon>Ascomycota</taxon>
        <taxon>Pezizomycotina</taxon>
        <taxon>Leotiomycetes</taxon>
        <taxon>Helotiales</taxon>
        <taxon>Drepanopezizaceae</taxon>
        <taxon>Drepanopeziza</taxon>
    </lineage>
</organism>
<dbReference type="OrthoDB" id="3553219at2759"/>
<dbReference type="InParanoid" id="K1Y152"/>
<dbReference type="HOGENOM" id="CLU_1256265_0_0_1"/>
<evidence type="ECO:0000313" key="3">
    <source>
        <dbReference type="EMBL" id="EKD18879.1"/>
    </source>
</evidence>
<dbReference type="STRING" id="1072389.K1Y152"/>
<dbReference type="AlphaFoldDB" id="K1Y152"/>